<dbReference type="GO" id="GO:0006635">
    <property type="term" value="P:fatty acid beta-oxidation"/>
    <property type="evidence" value="ECO:0007669"/>
    <property type="project" value="TreeGrafter"/>
</dbReference>
<dbReference type="Gene3D" id="3.90.226.10">
    <property type="entry name" value="2-enoyl-CoA Hydratase, Chain A, domain 1"/>
    <property type="match status" value="1"/>
</dbReference>
<feature type="domain" description="3-hydroxyacyl-CoA dehydrogenase NAD binding" evidence="14">
    <location>
        <begin position="323"/>
        <end position="500"/>
    </location>
</feature>
<dbReference type="FunFam" id="3.40.50.720:FF:000009">
    <property type="entry name" value="Fatty oxidation complex, alpha subunit"/>
    <property type="match status" value="1"/>
</dbReference>
<comment type="pathway">
    <text evidence="2">Lipid metabolism; butanoate metabolism.</text>
</comment>
<dbReference type="InterPro" id="IPR006176">
    <property type="entry name" value="3-OHacyl-CoA_DH_NAD-bd"/>
</dbReference>
<keyword evidence="9" id="KW-0443">Lipid metabolism</keyword>
<evidence type="ECO:0000256" key="9">
    <source>
        <dbReference type="ARBA" id="ARBA00023098"/>
    </source>
</evidence>
<dbReference type="AlphaFoldDB" id="A0A927KXK6"/>
<dbReference type="Gene3D" id="3.40.50.720">
    <property type="entry name" value="NAD(P)-binding Rossmann-like Domain"/>
    <property type="match status" value="1"/>
</dbReference>
<evidence type="ECO:0000259" key="14">
    <source>
        <dbReference type="Pfam" id="PF02737"/>
    </source>
</evidence>
<sequence length="724" mass="77769">MTESTTIRWEQDRTGLVTLVIDDPDQSANTMNQAFRDSLAVITDRLEAEKDTIRGVIITSAKKTFFAGGDLRDLIKVTPDTAQQLFDGGMEIKRHLRRIETLGKPVVAAINGAALGGGYELALACHHRVALDAPGSKIGCPEVTLGLLPGGGGVVRTVRLLGITDALLKVLLQGTQYSPQRALENGLIHEVAATPGELMDKARAFIDANPESQQPWDKPGHRIPGGTPSHPKFAANLPAFPATLRKQTNGAPYPAPRRILAAAVEGAQVDFETAQVIEARYFVELAAGQTSKNMIQAFFFDLQAVNSGANRPQGIEPRQVRRVAVLGAGMMGAGIAYSCARAGIEVVLKDVTPEAAAKGKGYSEKLCAKAVAKGRTTQAKADALLALITPTADPADLAGCDAVIEAVFENTELKHKVFQEIEGVVAPDALLCSNTSTLPITELAEGVVRRSDFIGLHFFSPVDKMPLVEIIKGEQTGDEALARAFDLVRQIKKTPIVVNDSRGFFTSRVIGHFINEGVAMVGEGIEPASVEQAAAQAGYPAKVLSLMDELTLTLPRKIRAESRRAVEEAGGTWTVHPAEAVIDRMVDEFGRPGRSGGAGFYDYGPDGRRAKLWPGLREHFTKPGYRIPFRDMQERMLFSEALDTVRLLEESVLTSVADANIGSIFGIGFPGWTGGVLQYINGYEGGLPGFVARARELAGLYGERFEPPALLVQKAESGERFGDV</sequence>
<feature type="domain" description="3-hydroxyacyl-CoA dehydrogenase C-terminal" evidence="13">
    <location>
        <begin position="503"/>
        <end position="603"/>
    </location>
</feature>
<dbReference type="InterPro" id="IPR050136">
    <property type="entry name" value="FA_oxidation_alpha_subunit"/>
</dbReference>
<dbReference type="InterPro" id="IPR006108">
    <property type="entry name" value="3HC_DH_C"/>
</dbReference>
<evidence type="ECO:0000256" key="6">
    <source>
        <dbReference type="ARBA" id="ARBA00022963"/>
    </source>
</evidence>
<evidence type="ECO:0000256" key="12">
    <source>
        <dbReference type="ARBA" id="ARBA00049556"/>
    </source>
</evidence>
<dbReference type="FunFam" id="1.10.1040.50:FF:000005">
    <property type="entry name" value="Probable 3-hydroxyacyl-CoA dehydrogenase"/>
    <property type="match status" value="1"/>
</dbReference>
<organism evidence="15 16">
    <name type="scientific">Streptomyces caniscabiei</name>
    <dbReference type="NCBI Taxonomy" id="2746961"/>
    <lineage>
        <taxon>Bacteria</taxon>
        <taxon>Bacillati</taxon>
        <taxon>Actinomycetota</taxon>
        <taxon>Actinomycetes</taxon>
        <taxon>Kitasatosporales</taxon>
        <taxon>Streptomycetaceae</taxon>
        <taxon>Streptomyces</taxon>
    </lineage>
</organism>
<keyword evidence="10" id="KW-0456">Lyase</keyword>
<dbReference type="SUPFAM" id="SSF51735">
    <property type="entry name" value="NAD(P)-binding Rossmann-fold domains"/>
    <property type="match status" value="1"/>
</dbReference>
<evidence type="ECO:0000313" key="15">
    <source>
        <dbReference type="EMBL" id="MBD9722221.1"/>
    </source>
</evidence>
<keyword evidence="6" id="KW-0442">Lipid degradation</keyword>
<dbReference type="InterPro" id="IPR008927">
    <property type="entry name" value="6-PGluconate_DH-like_C_sf"/>
</dbReference>
<dbReference type="Pfam" id="PF00378">
    <property type="entry name" value="ECH_1"/>
    <property type="match status" value="1"/>
</dbReference>
<comment type="catalytic activity">
    <reaction evidence="12">
        <text>a (3S)-3-hydroxyacyl-CoA + NAD(+) = a 3-oxoacyl-CoA + NADH + H(+)</text>
        <dbReference type="Rhea" id="RHEA:22432"/>
        <dbReference type="ChEBI" id="CHEBI:15378"/>
        <dbReference type="ChEBI" id="CHEBI:57318"/>
        <dbReference type="ChEBI" id="CHEBI:57540"/>
        <dbReference type="ChEBI" id="CHEBI:57945"/>
        <dbReference type="ChEBI" id="CHEBI:90726"/>
        <dbReference type="EC" id="1.1.1.35"/>
    </reaction>
</comment>
<keyword evidence="8" id="KW-0520">NAD</keyword>
<accession>A0A927KXK6</accession>
<dbReference type="CDD" id="cd06558">
    <property type="entry name" value="crotonase-like"/>
    <property type="match status" value="1"/>
</dbReference>
<dbReference type="PANTHER" id="PTHR43612:SF3">
    <property type="entry name" value="TRIFUNCTIONAL ENZYME SUBUNIT ALPHA, MITOCHONDRIAL"/>
    <property type="match status" value="1"/>
</dbReference>
<dbReference type="GO" id="GO:0070403">
    <property type="term" value="F:NAD+ binding"/>
    <property type="evidence" value="ECO:0007669"/>
    <property type="project" value="InterPro"/>
</dbReference>
<evidence type="ECO:0000256" key="10">
    <source>
        <dbReference type="ARBA" id="ARBA00023239"/>
    </source>
</evidence>
<keyword evidence="5" id="KW-0276">Fatty acid metabolism</keyword>
<dbReference type="FunFam" id="3.90.226.10:FF:000047">
    <property type="entry name" value="Probable 3-hydroxyacyl-CoA dehydrogenase"/>
    <property type="match status" value="1"/>
</dbReference>
<comment type="pathway">
    <text evidence="1">Lipid metabolism; fatty acid beta-oxidation.</text>
</comment>
<gene>
    <name evidence="15" type="ORF">IHE70_02965</name>
</gene>
<dbReference type="Pfam" id="PF02737">
    <property type="entry name" value="3HCDH_N"/>
    <property type="match status" value="1"/>
</dbReference>
<evidence type="ECO:0000256" key="7">
    <source>
        <dbReference type="ARBA" id="ARBA00023002"/>
    </source>
</evidence>
<keyword evidence="11" id="KW-0511">Multifunctional enzyme</keyword>
<dbReference type="InterPro" id="IPR036291">
    <property type="entry name" value="NAD(P)-bd_dom_sf"/>
</dbReference>
<evidence type="ECO:0000256" key="3">
    <source>
        <dbReference type="ARBA" id="ARBA00007005"/>
    </source>
</evidence>
<dbReference type="GO" id="GO:0004300">
    <property type="term" value="F:enoyl-CoA hydratase activity"/>
    <property type="evidence" value="ECO:0007669"/>
    <property type="project" value="TreeGrafter"/>
</dbReference>
<evidence type="ECO:0000259" key="13">
    <source>
        <dbReference type="Pfam" id="PF00725"/>
    </source>
</evidence>
<evidence type="ECO:0000313" key="16">
    <source>
        <dbReference type="Proteomes" id="UP000661025"/>
    </source>
</evidence>
<evidence type="ECO:0000256" key="11">
    <source>
        <dbReference type="ARBA" id="ARBA00023268"/>
    </source>
</evidence>
<dbReference type="Gene3D" id="1.10.1040.50">
    <property type="match status" value="1"/>
</dbReference>
<name>A0A927KXK6_9ACTN</name>
<dbReference type="InterPro" id="IPR001753">
    <property type="entry name" value="Enoyl-CoA_hydra/iso"/>
</dbReference>
<dbReference type="Proteomes" id="UP000661025">
    <property type="component" value="Unassembled WGS sequence"/>
</dbReference>
<evidence type="ECO:0000256" key="1">
    <source>
        <dbReference type="ARBA" id="ARBA00005005"/>
    </source>
</evidence>
<proteinExistence type="inferred from homology"/>
<dbReference type="GeneID" id="79928950"/>
<keyword evidence="7" id="KW-0560">Oxidoreductase</keyword>
<dbReference type="EMBL" id="JACYXT010000001">
    <property type="protein sequence ID" value="MBD9722221.1"/>
    <property type="molecule type" value="Genomic_DNA"/>
</dbReference>
<evidence type="ECO:0000256" key="4">
    <source>
        <dbReference type="ARBA" id="ARBA00009463"/>
    </source>
</evidence>
<comment type="caution">
    <text evidence="15">The sequence shown here is derived from an EMBL/GenBank/DDBJ whole genome shotgun (WGS) entry which is preliminary data.</text>
</comment>
<dbReference type="SUPFAM" id="SSF48179">
    <property type="entry name" value="6-phosphogluconate dehydrogenase C-terminal domain-like"/>
    <property type="match status" value="2"/>
</dbReference>
<dbReference type="SUPFAM" id="SSF52096">
    <property type="entry name" value="ClpP/crotonase"/>
    <property type="match status" value="1"/>
</dbReference>
<dbReference type="GO" id="GO:0016509">
    <property type="term" value="F:long-chain (3S)-3-hydroxyacyl-CoA dehydrogenase (NAD+) activity"/>
    <property type="evidence" value="ECO:0007669"/>
    <property type="project" value="TreeGrafter"/>
</dbReference>
<dbReference type="PANTHER" id="PTHR43612">
    <property type="entry name" value="TRIFUNCTIONAL ENZYME SUBUNIT ALPHA"/>
    <property type="match status" value="1"/>
</dbReference>
<evidence type="ECO:0000256" key="8">
    <source>
        <dbReference type="ARBA" id="ARBA00023027"/>
    </source>
</evidence>
<dbReference type="InterPro" id="IPR029045">
    <property type="entry name" value="ClpP/crotonase-like_dom_sf"/>
</dbReference>
<reference evidence="15" key="1">
    <citation type="submission" date="2020-09" db="EMBL/GenBank/DDBJ databases">
        <title>Streptomyces canutascabiei sp. nov., which causes potato common scab and is distributed across the world.</title>
        <authorList>
            <person name="Nguyen H.P."/>
            <person name="Weisberg A.J."/>
            <person name="Chang J.H."/>
            <person name="Clarke C.R."/>
        </authorList>
    </citation>
    <scope>NUCLEOTIDE SEQUENCE</scope>
    <source>
        <strain evidence="15">ID-01-6.2a</strain>
    </source>
</reference>
<comment type="similarity">
    <text evidence="3">In the central section; belongs to the 3-hydroxyacyl-CoA dehydrogenase family.</text>
</comment>
<dbReference type="Pfam" id="PF00725">
    <property type="entry name" value="3HCDH"/>
    <property type="match status" value="1"/>
</dbReference>
<dbReference type="RefSeq" id="WP_192359436.1">
    <property type="nucleotide sequence ID" value="NZ_CP119182.1"/>
</dbReference>
<evidence type="ECO:0000256" key="2">
    <source>
        <dbReference type="ARBA" id="ARBA00005086"/>
    </source>
</evidence>
<evidence type="ECO:0000256" key="5">
    <source>
        <dbReference type="ARBA" id="ARBA00022832"/>
    </source>
</evidence>
<protein>
    <submittedName>
        <fullName evidence="15">Enoyl-CoA hydratase/isomerase family protein</fullName>
    </submittedName>
</protein>
<comment type="similarity">
    <text evidence="4">Belongs to the 3-hydroxyacyl-CoA dehydrogenase family.</text>
</comment>